<feature type="signal peptide" evidence="2">
    <location>
        <begin position="1"/>
        <end position="20"/>
    </location>
</feature>
<accession>A0A5D2CX10</accession>
<name>A0A5D2CX10_GOSDA</name>
<feature type="transmembrane region" description="Helical" evidence="1">
    <location>
        <begin position="82"/>
        <end position="103"/>
    </location>
</feature>
<keyword evidence="1" id="KW-1133">Transmembrane helix</keyword>
<keyword evidence="4" id="KW-1185">Reference proteome</keyword>
<proteinExistence type="predicted"/>
<keyword evidence="2" id="KW-0732">Signal</keyword>
<feature type="chain" id="PRO_5022858891" evidence="2">
    <location>
        <begin position="21"/>
        <end position="171"/>
    </location>
</feature>
<keyword evidence="1" id="KW-0472">Membrane</keyword>
<evidence type="ECO:0000256" key="1">
    <source>
        <dbReference type="SAM" id="Phobius"/>
    </source>
</evidence>
<dbReference type="AlphaFoldDB" id="A0A5D2CX10"/>
<gene>
    <name evidence="3" type="ORF">ES288_D04G088700v1</name>
</gene>
<sequence length="171" mass="19560">MLQLWVIYLAFTLLFKPWHEIGWSPNISLTEERKTLILSLPRDERKGKMVFYFKARAEAGNYIIFHGVLVNGWMELIKDKKAILACVGLTISGICFSIFFHHLPFINVLTLSVIQAAVHKEPIFSIPGTPAIVQHEILNNRRHVLTKVQEAPKLSGSYKGLLLQLFIQCYV</sequence>
<dbReference type="EMBL" id="CM017704">
    <property type="protein sequence ID" value="TYG73278.1"/>
    <property type="molecule type" value="Genomic_DNA"/>
</dbReference>
<evidence type="ECO:0000256" key="2">
    <source>
        <dbReference type="SAM" id="SignalP"/>
    </source>
</evidence>
<evidence type="ECO:0000313" key="4">
    <source>
        <dbReference type="Proteomes" id="UP000323506"/>
    </source>
</evidence>
<keyword evidence="1" id="KW-0812">Transmembrane</keyword>
<evidence type="ECO:0000313" key="3">
    <source>
        <dbReference type="EMBL" id="TYG73278.1"/>
    </source>
</evidence>
<protein>
    <submittedName>
        <fullName evidence="3">Uncharacterized protein</fullName>
    </submittedName>
</protein>
<reference evidence="3 4" key="1">
    <citation type="submission" date="2019-06" db="EMBL/GenBank/DDBJ databases">
        <title>WGS assembly of Gossypium darwinii.</title>
        <authorList>
            <person name="Chen Z.J."/>
            <person name="Sreedasyam A."/>
            <person name="Ando A."/>
            <person name="Song Q."/>
            <person name="De L."/>
            <person name="Hulse-Kemp A."/>
            <person name="Ding M."/>
            <person name="Ye W."/>
            <person name="Kirkbride R."/>
            <person name="Jenkins J."/>
            <person name="Plott C."/>
            <person name="Lovell J."/>
            <person name="Lin Y.-M."/>
            <person name="Vaughn R."/>
            <person name="Liu B."/>
            <person name="Li W."/>
            <person name="Simpson S."/>
            <person name="Scheffler B."/>
            <person name="Saski C."/>
            <person name="Grover C."/>
            <person name="Hu G."/>
            <person name="Conover J."/>
            <person name="Carlson J."/>
            <person name="Shu S."/>
            <person name="Boston L."/>
            <person name="Williams M."/>
            <person name="Peterson D."/>
            <person name="Mcgee K."/>
            <person name="Jones D."/>
            <person name="Wendel J."/>
            <person name="Stelly D."/>
            <person name="Grimwood J."/>
            <person name="Schmutz J."/>
        </authorList>
    </citation>
    <scope>NUCLEOTIDE SEQUENCE [LARGE SCALE GENOMIC DNA]</scope>
    <source>
        <strain evidence="3">1808015.09</strain>
    </source>
</reference>
<organism evidence="3 4">
    <name type="scientific">Gossypium darwinii</name>
    <name type="common">Darwin's cotton</name>
    <name type="synonym">Gossypium barbadense var. darwinii</name>
    <dbReference type="NCBI Taxonomy" id="34276"/>
    <lineage>
        <taxon>Eukaryota</taxon>
        <taxon>Viridiplantae</taxon>
        <taxon>Streptophyta</taxon>
        <taxon>Embryophyta</taxon>
        <taxon>Tracheophyta</taxon>
        <taxon>Spermatophyta</taxon>
        <taxon>Magnoliopsida</taxon>
        <taxon>eudicotyledons</taxon>
        <taxon>Gunneridae</taxon>
        <taxon>Pentapetalae</taxon>
        <taxon>rosids</taxon>
        <taxon>malvids</taxon>
        <taxon>Malvales</taxon>
        <taxon>Malvaceae</taxon>
        <taxon>Malvoideae</taxon>
        <taxon>Gossypium</taxon>
    </lineage>
</organism>
<dbReference type="Proteomes" id="UP000323506">
    <property type="component" value="Chromosome D04"/>
</dbReference>